<name>A0ABQ0CPI4_9HYPO</name>
<dbReference type="Gene3D" id="3.30.559.30">
    <property type="entry name" value="Nonribosomal peptide synthetase, condensation domain"/>
    <property type="match status" value="1"/>
</dbReference>
<feature type="domain" description="Thioester reductase (TE)" evidence="5">
    <location>
        <begin position="932"/>
        <end position="1154"/>
    </location>
</feature>
<protein>
    <submittedName>
        <fullName evidence="6">Secondary metabolism biosynthetic enzyme</fullName>
    </submittedName>
</protein>
<evidence type="ECO:0000256" key="2">
    <source>
        <dbReference type="ARBA" id="ARBA00022553"/>
    </source>
</evidence>
<keyword evidence="7" id="KW-1185">Reference proteome</keyword>
<dbReference type="NCBIfam" id="TIGR01746">
    <property type="entry name" value="Thioester-redct"/>
    <property type="match status" value="1"/>
</dbReference>
<dbReference type="InterPro" id="IPR042099">
    <property type="entry name" value="ANL_N_sf"/>
</dbReference>
<evidence type="ECO:0000259" key="5">
    <source>
        <dbReference type="Pfam" id="PF07993"/>
    </source>
</evidence>
<reference evidence="7" key="1">
    <citation type="submission" date="2024-06" db="EMBL/GenBank/DDBJ databases">
        <title>Draft Genome Sequences of Epichloe bromicola Strains Isolated from Elymus ciliaris.</title>
        <authorList>
            <consortium name="Epichloe bromicola genome sequencing consortium"/>
            <person name="Miura A."/>
            <person name="Imano S."/>
            <person name="Ashida A."/>
            <person name="Sato I."/>
            <person name="Chiba S."/>
            <person name="Tanaka A."/>
            <person name="Camagna M."/>
            <person name="Takemoto D."/>
        </authorList>
    </citation>
    <scope>NUCLEOTIDE SEQUENCE [LARGE SCALE GENOMIC DNA]</scope>
    <source>
        <strain evidence="7">DP</strain>
    </source>
</reference>
<accession>A0ABQ0CPI4</accession>
<organism evidence="6 7">
    <name type="scientific">Epichloe bromicola</name>
    <dbReference type="NCBI Taxonomy" id="79588"/>
    <lineage>
        <taxon>Eukaryota</taxon>
        <taxon>Fungi</taxon>
        <taxon>Dikarya</taxon>
        <taxon>Ascomycota</taxon>
        <taxon>Pezizomycotina</taxon>
        <taxon>Sordariomycetes</taxon>
        <taxon>Hypocreomycetidae</taxon>
        <taxon>Hypocreales</taxon>
        <taxon>Clavicipitaceae</taxon>
        <taxon>Epichloe</taxon>
    </lineage>
</organism>
<sequence length="1332" mass="144185">MATLSSTVTVASNRQPNNVAHWDRPSPAKSAAVKHLVVDEVVRHPDGRQLFDALAMATTSASTMVHASWALIVGRMTGSEDAILFVVAAEKSSLAAYVASSPAHIKLESSQTIAHYVETVQNEIANLTFTEQASSETTEGIPLGADNQSPQTVLIVRHEDLTPAQDLVETLWTESQLQELARHAIILDIQIFPDQYKATVSSRSDATAPWATKGVLARLEHVICQLAGASRDATLLDIDIISPHDLEAIWTWNSDVPVPVRRCVHDLIAQKSQMQPDAPAVCAWDGDLSYLELDQYATALAVQLVSLGVQTDVLVPLCFEKSKWAVIAMLGVLKAGGGVVLLDPGLPEQRLGSVVKQTGAEILLSSVANMELSTRLCKSVFEVGPGISKITEHAPPPHKNMQSPSTAMFAVFTSGSTGSPKGVVLTHENFCSSVEYQLELLSFTSESRVFDFASYAFDIAIHNAFATLTAGGCLCIPSEKDRKENLAKVMRDMRATIVDLTPTVAGLLDPETLPDLKTIIFAGEAVTVENCTPWWGKAQVINAYGPAECHICVVNCASSSPDGATRIGKGAGVVTWVVDPENHDRLLPPGATGELLIEGPLVGRGYLQDVRKTEASFIHNPAWLLRGSSAHQGRQGRLYKTGDLVRYHEDGSLSYVGRKDTQVKIRGQRVELGEVEVCLQECMDSRHQVVAEVFLPHENKSDPFLAAFLLSKNLHAGSEAQVAPLTAQLKDRLAQRLPSYMWPVVLVYMKEFPVTATGKIDRRELREMGRLMFHKSSHLTSDGSSKSELIAETEQPAYGLAQKIASIIPACYRAGLAGPDGFRDVLLASSGLDSINMMSLMYFISKKLGAKLSMKQLADETMTIRTLARCVAEKQTAAVSHESKTSAQTGGIDTLAEINRLDSRISEHQILKCAMADVNSPKKTCSNRVVFLTGANGYLGTQILRQLLEHRNVDRVIALVRGTSPASARMRVINAAKKSLWWTDVHGEKLDVWVGDLSLPCLGLDPSNWALLKDGKSVDVMIHNGATVHWAKSYSALEATNVGSTVHLLLIALSSPRAKFVYVSNRRTADSEDLTEEEIARHLVHVDSVAYSQTKFVAEALVKRAADRDVSAAQRLAVVSPGYVVGTPAEGIGNADDYVWRLVATCVRVGAYNADEGDTWLPLADATTAAAVITGAALGRESEAEAKTVTPVTDGITWAGIWTIMGGMGYRLRGMNANEWLAAALADVQRVGERHPFWPLAHLLDGGRKPRGKKTGETWRQTGHTPLVLKVALRKTAESLCRAGFLPLPNHGGCGECGGTLDTPEKSRLECDGVFRRAAPDMSEQVIVATTV</sequence>
<dbReference type="SUPFAM" id="SSF47336">
    <property type="entry name" value="ACP-like"/>
    <property type="match status" value="1"/>
</dbReference>
<evidence type="ECO:0000256" key="3">
    <source>
        <dbReference type="ARBA" id="ARBA00022598"/>
    </source>
</evidence>
<evidence type="ECO:0000259" key="4">
    <source>
        <dbReference type="Pfam" id="PF00501"/>
    </source>
</evidence>
<dbReference type="InterPro" id="IPR010080">
    <property type="entry name" value="Thioester_reductase-like_dom"/>
</dbReference>
<gene>
    <name evidence="6" type="primary">g3701</name>
    <name evidence="6" type="ORF">EsDP_00003701</name>
</gene>
<dbReference type="PANTHER" id="PTHR45527:SF3">
    <property type="entry name" value="SIDEROPHORE SYNTHETASE (EUROFUNG)"/>
    <property type="match status" value="1"/>
</dbReference>
<dbReference type="NCBIfam" id="TIGR01733">
    <property type="entry name" value="AA-adenyl-dom"/>
    <property type="match status" value="1"/>
</dbReference>
<dbReference type="Gene3D" id="3.40.50.12780">
    <property type="entry name" value="N-terminal domain of ligase-like"/>
    <property type="match status" value="1"/>
</dbReference>
<keyword evidence="2" id="KW-0597">Phosphoprotein</keyword>
<dbReference type="Gene3D" id="3.30.300.30">
    <property type="match status" value="1"/>
</dbReference>
<dbReference type="Proteomes" id="UP001562357">
    <property type="component" value="Unassembled WGS sequence"/>
</dbReference>
<dbReference type="InterPro" id="IPR036736">
    <property type="entry name" value="ACP-like_sf"/>
</dbReference>
<evidence type="ECO:0000256" key="1">
    <source>
        <dbReference type="ARBA" id="ARBA00022450"/>
    </source>
</evidence>
<dbReference type="InterPro" id="IPR045851">
    <property type="entry name" value="AMP-bd_C_sf"/>
</dbReference>
<dbReference type="CDD" id="cd05918">
    <property type="entry name" value="A_NRPS_SidN3_like"/>
    <property type="match status" value="1"/>
</dbReference>
<dbReference type="PIRSF" id="PIRSF001617">
    <property type="entry name" value="Alpha-AR"/>
    <property type="match status" value="1"/>
</dbReference>
<dbReference type="SUPFAM" id="SSF51735">
    <property type="entry name" value="NAD(P)-binding Rossmann-fold domains"/>
    <property type="match status" value="1"/>
</dbReference>
<dbReference type="Gene3D" id="1.10.1200.10">
    <property type="entry name" value="ACP-like"/>
    <property type="match status" value="1"/>
</dbReference>
<dbReference type="Gene3D" id="3.40.50.720">
    <property type="entry name" value="NAD(P)-binding Rossmann-like Domain"/>
    <property type="match status" value="1"/>
</dbReference>
<dbReference type="EMBL" id="BAAFGZ010000124">
    <property type="protein sequence ID" value="GAB0135360.1"/>
    <property type="molecule type" value="Genomic_DNA"/>
</dbReference>
<dbReference type="PANTHER" id="PTHR45527">
    <property type="entry name" value="NONRIBOSOMAL PEPTIDE SYNTHETASE"/>
    <property type="match status" value="1"/>
</dbReference>
<dbReference type="InterPro" id="IPR010071">
    <property type="entry name" value="AA_adenyl_dom"/>
</dbReference>
<feature type="domain" description="AMP-dependent synthetase/ligase" evidence="4">
    <location>
        <begin position="270"/>
        <end position="607"/>
    </location>
</feature>
<dbReference type="Pfam" id="PF00501">
    <property type="entry name" value="AMP-binding"/>
    <property type="match status" value="1"/>
</dbReference>
<dbReference type="InterPro" id="IPR000873">
    <property type="entry name" value="AMP-dep_synth/lig_dom"/>
</dbReference>
<comment type="caution">
    <text evidence="6">The sequence shown here is derived from an EMBL/GenBank/DDBJ whole genome shotgun (WGS) entry which is preliminary data.</text>
</comment>
<keyword evidence="3" id="KW-0436">Ligase</keyword>
<proteinExistence type="predicted"/>
<dbReference type="SUPFAM" id="SSF52777">
    <property type="entry name" value="CoA-dependent acyltransferases"/>
    <property type="match status" value="1"/>
</dbReference>
<evidence type="ECO:0000313" key="7">
    <source>
        <dbReference type="Proteomes" id="UP001562357"/>
    </source>
</evidence>
<dbReference type="Pfam" id="PF07993">
    <property type="entry name" value="NAD_binding_4"/>
    <property type="match status" value="1"/>
</dbReference>
<dbReference type="InterPro" id="IPR036291">
    <property type="entry name" value="NAD(P)-bd_dom_sf"/>
</dbReference>
<dbReference type="InterPro" id="IPR013120">
    <property type="entry name" value="FAR_NAD-bd"/>
</dbReference>
<evidence type="ECO:0000313" key="6">
    <source>
        <dbReference type="EMBL" id="GAB0135360.1"/>
    </source>
</evidence>
<keyword evidence="1" id="KW-0596">Phosphopantetheine</keyword>
<dbReference type="SUPFAM" id="SSF56801">
    <property type="entry name" value="Acetyl-CoA synthetase-like"/>
    <property type="match status" value="1"/>
</dbReference>